<dbReference type="OrthoDB" id="9776552at2"/>
<comment type="caution">
    <text evidence="9">The sequence shown here is derived from an EMBL/GenBank/DDBJ whole genome shotgun (WGS) entry which is preliminary data.</text>
</comment>
<keyword evidence="7" id="KW-1133">Transmembrane helix</keyword>
<evidence type="ECO:0000259" key="8">
    <source>
        <dbReference type="PROSITE" id="PS50885"/>
    </source>
</evidence>
<dbReference type="SMART" id="SM00387">
    <property type="entry name" value="HATPase_c"/>
    <property type="match status" value="1"/>
</dbReference>
<dbReference type="Gene3D" id="3.30.450.20">
    <property type="entry name" value="PAS domain"/>
    <property type="match status" value="1"/>
</dbReference>
<dbReference type="SMART" id="SM00304">
    <property type="entry name" value="HAMP"/>
    <property type="match status" value="1"/>
</dbReference>
<evidence type="ECO:0000256" key="3">
    <source>
        <dbReference type="ARBA" id="ARBA00022553"/>
    </source>
</evidence>
<dbReference type="Pfam" id="PF06580">
    <property type="entry name" value="His_kinase"/>
    <property type="match status" value="1"/>
</dbReference>
<dbReference type="InterPro" id="IPR010559">
    <property type="entry name" value="Sig_transdc_His_kin_internal"/>
</dbReference>
<feature type="transmembrane region" description="Helical" evidence="7">
    <location>
        <begin position="28"/>
        <end position="48"/>
    </location>
</feature>
<dbReference type="Proteomes" id="UP000215145">
    <property type="component" value="Unassembled WGS sequence"/>
</dbReference>
<dbReference type="PANTHER" id="PTHR34220:SF7">
    <property type="entry name" value="SENSOR HISTIDINE KINASE YPDA"/>
    <property type="match status" value="1"/>
</dbReference>
<evidence type="ECO:0000313" key="9">
    <source>
        <dbReference type="EMBL" id="OXM14387.1"/>
    </source>
</evidence>
<dbReference type="EMBL" id="NMUQ01000002">
    <property type="protein sequence ID" value="OXM14387.1"/>
    <property type="molecule type" value="Genomic_DNA"/>
</dbReference>
<sequence length="614" mass="69869">MLELLSEGEGNFMLKWLFIKRSSVQQKMLLSFLALVVLPLGLFSYISLTISRNTIEEQAGAAKLNSLRLISQKIGIMASDLNAISTIYFSNEELRSLLLSPAGDKAYQERLQKQFLTKLIVTYRYAYTWLEYYTSIFGFNNVELHTFYNGPRIGINTLQEYPWYQEAVAQDGRITWVSNATQRLEPTIDEDQYVSAVRLLKDFENNKPIGLLMINVGESFLYKQYADAVTADEQMTIFDKAGSVISATDKQRLGDSMLDSAYYSSFVGNEGNFNVNKDGKPMLVTYYKVESTGWTLVSYTPLDMLLQDVNKSQWLTLIVLAVLMLLSVLMSYWIAKRLSVPIRRLYTSMKRVEMGDLSERTDIGGNDEIGELAYKFNRMVGNIEDLRDRVIMEQELKRKTEMQNLQSQISTHFLYNTLASIRSMLVTEPVDKVDQVIVSLVKLLRKTLSDESEYITIAEELDNLQNYVNIQMARQYDKLQVYIHVEEQIGSYRTLKLLLQPLVENAIFHGIEPKTGPGKITIEGWQDKDTIKLRITDNGVGISAIEADAAEDGSSLTERLLATASGVGIHNVHTRMQTHFGNKYGLEVIYSGNEGTCILLSWPCFIRVEELKET</sequence>
<keyword evidence="10" id="KW-1185">Reference proteome</keyword>
<evidence type="ECO:0000313" key="10">
    <source>
        <dbReference type="Proteomes" id="UP000215145"/>
    </source>
</evidence>
<dbReference type="SUPFAM" id="SSF55874">
    <property type="entry name" value="ATPase domain of HSP90 chaperone/DNA topoisomerase II/histidine kinase"/>
    <property type="match status" value="1"/>
</dbReference>
<keyword evidence="3" id="KW-0597">Phosphoprotein</keyword>
<dbReference type="InterPro" id="IPR003660">
    <property type="entry name" value="HAMP_dom"/>
</dbReference>
<dbReference type="GO" id="GO:0000155">
    <property type="term" value="F:phosphorelay sensor kinase activity"/>
    <property type="evidence" value="ECO:0007669"/>
    <property type="project" value="InterPro"/>
</dbReference>
<dbReference type="AlphaFoldDB" id="A0A229NX39"/>
<feature type="domain" description="HAMP" evidence="8">
    <location>
        <begin position="336"/>
        <end position="388"/>
    </location>
</feature>
<keyword evidence="6 7" id="KW-0472">Membrane</keyword>
<evidence type="ECO:0000256" key="6">
    <source>
        <dbReference type="ARBA" id="ARBA00023136"/>
    </source>
</evidence>
<organism evidence="9 10">
    <name type="scientific">Paenibacillus herberti</name>
    <dbReference type="NCBI Taxonomy" id="1619309"/>
    <lineage>
        <taxon>Bacteria</taxon>
        <taxon>Bacillati</taxon>
        <taxon>Bacillota</taxon>
        <taxon>Bacilli</taxon>
        <taxon>Bacillales</taxon>
        <taxon>Paenibacillaceae</taxon>
        <taxon>Paenibacillus</taxon>
    </lineage>
</organism>
<proteinExistence type="predicted"/>
<keyword evidence="5" id="KW-0418">Kinase</keyword>
<evidence type="ECO:0000256" key="4">
    <source>
        <dbReference type="ARBA" id="ARBA00022679"/>
    </source>
</evidence>
<gene>
    <name evidence="9" type="ORF">CGZ75_15690</name>
</gene>
<comment type="subcellular location">
    <subcellularLocation>
        <location evidence="1">Cell membrane</location>
        <topology evidence="1">Multi-pass membrane protein</topology>
    </subcellularLocation>
</comment>
<dbReference type="SUPFAM" id="SSF158472">
    <property type="entry name" value="HAMP domain-like"/>
    <property type="match status" value="1"/>
</dbReference>
<feature type="transmembrane region" description="Helical" evidence="7">
    <location>
        <begin position="314"/>
        <end position="335"/>
    </location>
</feature>
<evidence type="ECO:0000256" key="1">
    <source>
        <dbReference type="ARBA" id="ARBA00004651"/>
    </source>
</evidence>
<evidence type="ECO:0000256" key="2">
    <source>
        <dbReference type="ARBA" id="ARBA00022475"/>
    </source>
</evidence>
<keyword evidence="2" id="KW-1003">Cell membrane</keyword>
<dbReference type="InterPro" id="IPR036890">
    <property type="entry name" value="HATPase_C_sf"/>
</dbReference>
<dbReference type="Pfam" id="PF00672">
    <property type="entry name" value="HAMP"/>
    <property type="match status" value="1"/>
</dbReference>
<dbReference type="GO" id="GO:0005886">
    <property type="term" value="C:plasma membrane"/>
    <property type="evidence" value="ECO:0007669"/>
    <property type="project" value="UniProtKB-SubCell"/>
</dbReference>
<dbReference type="InterPro" id="IPR050640">
    <property type="entry name" value="Bact_2-comp_sensor_kinase"/>
</dbReference>
<dbReference type="InterPro" id="IPR003594">
    <property type="entry name" value="HATPase_dom"/>
</dbReference>
<dbReference type="Pfam" id="PF02518">
    <property type="entry name" value="HATPase_c"/>
    <property type="match status" value="1"/>
</dbReference>
<keyword evidence="4" id="KW-0808">Transferase</keyword>
<evidence type="ECO:0000256" key="5">
    <source>
        <dbReference type="ARBA" id="ARBA00022777"/>
    </source>
</evidence>
<dbReference type="PROSITE" id="PS50885">
    <property type="entry name" value="HAMP"/>
    <property type="match status" value="1"/>
</dbReference>
<dbReference type="Gene3D" id="1.10.8.500">
    <property type="entry name" value="HAMP domain in histidine kinase"/>
    <property type="match status" value="1"/>
</dbReference>
<protein>
    <recommendedName>
        <fullName evidence="8">HAMP domain-containing protein</fullName>
    </recommendedName>
</protein>
<evidence type="ECO:0000256" key="7">
    <source>
        <dbReference type="SAM" id="Phobius"/>
    </source>
</evidence>
<dbReference type="Gene3D" id="3.30.565.10">
    <property type="entry name" value="Histidine kinase-like ATPase, C-terminal domain"/>
    <property type="match status" value="1"/>
</dbReference>
<name>A0A229NX39_9BACL</name>
<accession>A0A229NX39</accession>
<keyword evidence="7" id="KW-0812">Transmembrane</keyword>
<reference evidence="9 10" key="1">
    <citation type="submission" date="2017-07" db="EMBL/GenBank/DDBJ databases">
        <title>Paenibacillus herberti R33 genome sequencing and assembly.</title>
        <authorList>
            <person name="Su W."/>
        </authorList>
    </citation>
    <scope>NUCLEOTIDE SEQUENCE [LARGE SCALE GENOMIC DNA]</scope>
    <source>
        <strain evidence="9 10">R33</strain>
    </source>
</reference>
<dbReference type="PANTHER" id="PTHR34220">
    <property type="entry name" value="SENSOR HISTIDINE KINASE YPDA"/>
    <property type="match status" value="1"/>
</dbReference>
<dbReference type="CDD" id="cd06225">
    <property type="entry name" value="HAMP"/>
    <property type="match status" value="1"/>
</dbReference>